<reference evidence="2 3" key="1">
    <citation type="submission" date="2024-03" db="EMBL/GenBank/DDBJ databases">
        <title>The genome assembly and annotation of the cricket Gryllus longicercus Weissman &amp; Gray.</title>
        <authorList>
            <person name="Szrajer S."/>
            <person name="Gray D."/>
            <person name="Ylla G."/>
        </authorList>
    </citation>
    <scope>NUCLEOTIDE SEQUENCE [LARGE SCALE GENOMIC DNA]</scope>
    <source>
        <strain evidence="2">DAG 2021-001</strain>
        <tissue evidence="2">Whole body minus gut</tissue>
    </source>
</reference>
<evidence type="ECO:0008006" key="4">
    <source>
        <dbReference type="Google" id="ProtNLM"/>
    </source>
</evidence>
<dbReference type="EMBL" id="JAZDUA010000003">
    <property type="protein sequence ID" value="KAK7874283.1"/>
    <property type="molecule type" value="Genomic_DNA"/>
</dbReference>
<dbReference type="AlphaFoldDB" id="A0AAN9W146"/>
<protein>
    <recommendedName>
        <fullName evidence="4">Kinetochore protein SPC25</fullName>
    </recommendedName>
</protein>
<evidence type="ECO:0000313" key="3">
    <source>
        <dbReference type="Proteomes" id="UP001378592"/>
    </source>
</evidence>
<name>A0AAN9W146_9ORTH</name>
<organism evidence="2 3">
    <name type="scientific">Gryllus longicercus</name>
    <dbReference type="NCBI Taxonomy" id="2509291"/>
    <lineage>
        <taxon>Eukaryota</taxon>
        <taxon>Metazoa</taxon>
        <taxon>Ecdysozoa</taxon>
        <taxon>Arthropoda</taxon>
        <taxon>Hexapoda</taxon>
        <taxon>Insecta</taxon>
        <taxon>Pterygota</taxon>
        <taxon>Neoptera</taxon>
        <taxon>Polyneoptera</taxon>
        <taxon>Orthoptera</taxon>
        <taxon>Ensifera</taxon>
        <taxon>Gryllidea</taxon>
        <taxon>Grylloidea</taxon>
        <taxon>Gryllidae</taxon>
        <taxon>Gryllinae</taxon>
        <taxon>Gryllus</taxon>
    </lineage>
</organism>
<keyword evidence="1" id="KW-0175">Coiled coil</keyword>
<dbReference type="Proteomes" id="UP001378592">
    <property type="component" value="Unassembled WGS sequence"/>
</dbReference>
<comment type="caution">
    <text evidence="2">The sequence shown here is derived from an EMBL/GenBank/DDBJ whole genome shotgun (WGS) entry which is preliminary data.</text>
</comment>
<gene>
    <name evidence="2" type="ORF">R5R35_007769</name>
</gene>
<evidence type="ECO:0000313" key="2">
    <source>
        <dbReference type="EMBL" id="KAK7874283.1"/>
    </source>
</evidence>
<sequence length="222" mass="26828">MMKSNREMFINSFEESLETDLEDIRKFTEEREKSKINKEEIMTSWKKRVESKKNDFEELRKELLNCDLELKTKIAEQEAQRREEEEREKRITLLKEEICELTIEKKRLEKDFEEKKEQASKTFKALVAAMAFYKLHMKCYIEYSKSSSTTFSFCFFYDEDKPSKEHDYYVTLDYYDEHWKVLAMKPTISCEKMVASYLEETGDIIGFVSHVHNVYAEMRKKH</sequence>
<keyword evidence="3" id="KW-1185">Reference proteome</keyword>
<dbReference type="Gene3D" id="3.30.457.50">
    <property type="entry name" value="Chromosome segregation protein Spc25"/>
    <property type="match status" value="1"/>
</dbReference>
<feature type="coiled-coil region" evidence="1">
    <location>
        <begin position="42"/>
        <end position="94"/>
    </location>
</feature>
<accession>A0AAN9W146</accession>
<proteinExistence type="predicted"/>
<evidence type="ECO:0000256" key="1">
    <source>
        <dbReference type="SAM" id="Coils"/>
    </source>
</evidence>